<keyword evidence="6 8" id="KW-0472">Membrane</keyword>
<dbReference type="PANTHER" id="PTHR30460:SF0">
    <property type="entry name" value="MODERATE CONDUCTANCE MECHANOSENSITIVE CHANNEL YBIO"/>
    <property type="match status" value="1"/>
</dbReference>
<dbReference type="InterPro" id="IPR006685">
    <property type="entry name" value="MscS_channel_2nd"/>
</dbReference>
<protein>
    <submittedName>
        <fullName evidence="13">Small conductance mechanosensitive channel</fullName>
    </submittedName>
</protein>
<evidence type="ECO:0000259" key="10">
    <source>
        <dbReference type="Pfam" id="PF00924"/>
    </source>
</evidence>
<name>A0A2T0WLY4_9RHOB</name>
<dbReference type="GO" id="GO:0005886">
    <property type="term" value="C:plasma membrane"/>
    <property type="evidence" value="ECO:0007669"/>
    <property type="project" value="UniProtKB-SubCell"/>
</dbReference>
<dbReference type="InterPro" id="IPR011066">
    <property type="entry name" value="MscS_channel_C_sf"/>
</dbReference>
<keyword evidence="9" id="KW-0732">Signal</keyword>
<dbReference type="Gene3D" id="1.10.287.1260">
    <property type="match status" value="1"/>
</dbReference>
<dbReference type="PANTHER" id="PTHR30460">
    <property type="entry name" value="MODERATE CONDUCTANCE MECHANOSENSITIVE CHANNEL YBIO"/>
    <property type="match status" value="1"/>
</dbReference>
<dbReference type="InterPro" id="IPR049142">
    <property type="entry name" value="MS_channel_1st"/>
</dbReference>
<feature type="region of interest" description="Disordered" evidence="7">
    <location>
        <begin position="738"/>
        <end position="793"/>
    </location>
</feature>
<comment type="caution">
    <text evidence="13">The sequence shown here is derived from an EMBL/GenBank/DDBJ whole genome shotgun (WGS) entry which is preliminary data.</text>
</comment>
<feature type="transmembrane region" description="Helical" evidence="8">
    <location>
        <begin position="237"/>
        <end position="256"/>
    </location>
</feature>
<keyword evidence="3" id="KW-1003">Cell membrane</keyword>
<feature type="transmembrane region" description="Helical" evidence="8">
    <location>
        <begin position="158"/>
        <end position="180"/>
    </location>
</feature>
<feature type="transmembrane region" description="Helical" evidence="8">
    <location>
        <begin position="519"/>
        <end position="539"/>
    </location>
</feature>
<feature type="domain" description="Mechanosensitive ion channel MscS" evidence="10">
    <location>
        <begin position="566"/>
        <end position="628"/>
    </location>
</feature>
<keyword evidence="14" id="KW-1185">Reference proteome</keyword>
<dbReference type="InterPro" id="IPR010920">
    <property type="entry name" value="LSM_dom_sf"/>
</dbReference>
<feature type="transmembrane region" description="Helical" evidence="8">
    <location>
        <begin position="545"/>
        <end position="562"/>
    </location>
</feature>
<evidence type="ECO:0000256" key="7">
    <source>
        <dbReference type="SAM" id="MobiDB-lite"/>
    </source>
</evidence>
<evidence type="ECO:0000256" key="6">
    <source>
        <dbReference type="ARBA" id="ARBA00023136"/>
    </source>
</evidence>
<dbReference type="Pfam" id="PF21088">
    <property type="entry name" value="MS_channel_1st"/>
    <property type="match status" value="1"/>
</dbReference>
<accession>A0A2T0WLY4</accession>
<dbReference type="Gene3D" id="2.30.30.60">
    <property type="match status" value="1"/>
</dbReference>
<dbReference type="SUPFAM" id="SSF82689">
    <property type="entry name" value="Mechanosensitive channel protein MscS (YggB), C-terminal domain"/>
    <property type="match status" value="1"/>
</dbReference>
<organism evidence="13 14">
    <name type="scientific">Donghicola tyrosinivorans</name>
    <dbReference type="NCBI Taxonomy" id="1652492"/>
    <lineage>
        <taxon>Bacteria</taxon>
        <taxon>Pseudomonadati</taxon>
        <taxon>Pseudomonadota</taxon>
        <taxon>Alphaproteobacteria</taxon>
        <taxon>Rhodobacterales</taxon>
        <taxon>Roseobacteraceae</taxon>
        <taxon>Donghicola</taxon>
    </lineage>
</organism>
<dbReference type="Gene3D" id="3.30.70.100">
    <property type="match status" value="1"/>
</dbReference>
<comment type="subcellular location">
    <subcellularLocation>
        <location evidence="1">Cell membrane</location>
        <topology evidence="1">Multi-pass membrane protein</topology>
    </subcellularLocation>
</comment>
<feature type="transmembrane region" description="Helical" evidence="8">
    <location>
        <begin position="380"/>
        <end position="400"/>
    </location>
</feature>
<dbReference type="InterPro" id="IPR057485">
    <property type="entry name" value="YbiO-like_TM1"/>
</dbReference>
<feature type="domain" description="Mechanosensitive ion channel transmembrane helices 2/3" evidence="11">
    <location>
        <begin position="526"/>
        <end position="564"/>
    </location>
</feature>
<evidence type="ECO:0000313" key="14">
    <source>
        <dbReference type="Proteomes" id="UP000238392"/>
    </source>
</evidence>
<dbReference type="InterPro" id="IPR045276">
    <property type="entry name" value="YbiO_bact"/>
</dbReference>
<comment type="similarity">
    <text evidence="2">Belongs to the MscS (TC 1.A.23) family.</text>
</comment>
<feature type="transmembrane region" description="Helical" evidence="8">
    <location>
        <begin position="304"/>
        <end position="327"/>
    </location>
</feature>
<evidence type="ECO:0000256" key="3">
    <source>
        <dbReference type="ARBA" id="ARBA00022475"/>
    </source>
</evidence>
<dbReference type="SUPFAM" id="SSF50182">
    <property type="entry name" value="Sm-like ribonucleoproteins"/>
    <property type="match status" value="1"/>
</dbReference>
<feature type="signal peptide" evidence="9">
    <location>
        <begin position="1"/>
        <end position="29"/>
    </location>
</feature>
<dbReference type="OrthoDB" id="9814206at2"/>
<evidence type="ECO:0000256" key="8">
    <source>
        <dbReference type="SAM" id="Phobius"/>
    </source>
</evidence>
<feature type="transmembrane region" description="Helical" evidence="8">
    <location>
        <begin position="477"/>
        <end position="498"/>
    </location>
</feature>
<proteinExistence type="inferred from homology"/>
<dbReference type="RefSeq" id="WP_106265537.1">
    <property type="nucleotide sequence ID" value="NZ_PVTQ01000009.1"/>
</dbReference>
<keyword evidence="4 8" id="KW-0812">Transmembrane</keyword>
<feature type="transmembrane region" description="Helical" evidence="8">
    <location>
        <begin position="357"/>
        <end position="374"/>
    </location>
</feature>
<feature type="compositionally biased region" description="Basic and acidic residues" evidence="7">
    <location>
        <begin position="745"/>
        <end position="775"/>
    </location>
</feature>
<evidence type="ECO:0000256" key="5">
    <source>
        <dbReference type="ARBA" id="ARBA00022989"/>
    </source>
</evidence>
<dbReference type="EMBL" id="PVTQ01000009">
    <property type="protein sequence ID" value="PRY87728.1"/>
    <property type="molecule type" value="Genomic_DNA"/>
</dbReference>
<evidence type="ECO:0000313" key="13">
    <source>
        <dbReference type="EMBL" id="PRY87728.1"/>
    </source>
</evidence>
<feature type="transmembrane region" description="Helical" evidence="8">
    <location>
        <begin position="442"/>
        <end position="465"/>
    </location>
</feature>
<evidence type="ECO:0000256" key="9">
    <source>
        <dbReference type="SAM" id="SignalP"/>
    </source>
</evidence>
<dbReference type="Pfam" id="PF25392">
    <property type="entry name" value="MS_channel_TM1"/>
    <property type="match status" value="1"/>
</dbReference>
<evidence type="ECO:0000256" key="4">
    <source>
        <dbReference type="ARBA" id="ARBA00022692"/>
    </source>
</evidence>
<dbReference type="Proteomes" id="UP000238392">
    <property type="component" value="Unassembled WGS sequence"/>
</dbReference>
<feature type="chain" id="PRO_5015586951" evidence="9">
    <location>
        <begin position="30"/>
        <end position="793"/>
    </location>
</feature>
<dbReference type="InterPro" id="IPR011014">
    <property type="entry name" value="MscS_channel_TM-2"/>
</dbReference>
<feature type="transmembrane region" description="Helical" evidence="8">
    <location>
        <begin position="277"/>
        <end position="298"/>
    </location>
</feature>
<sequence length="793" mass="85396">MIRLQTLMTALMLALALLFGTVSGHGALAQDATATATETPAEQTQTDKLIDVLQDDATRAKLIDALRSLDDATVAPASESAEGPSADTAVEAAATEAASAVSDDVSVGRQIATFTKVFAEDIIQEVQQTWKQTVRSLSNLSALGGTDSVVLTDAFRDLGLLIVATVGVFLVLRGVAQAFYARLGAKAAESRFLRTVGLFMFSGVVDVLNVLVAWLVGYILALTVFGSFGEIGIRQTLYLNAFVLVELIKVVVRMVFSPASSALRILPLSDTGAKFTARRLSLLIGLIGYGQLLVIPVINGDVSFAAGRAATLVLALLVLLITIFTVLRKRGDVASWLLGQDEELAPRGAARVLARNWHWPVLLYLAGVFVIVMTRSSNVVFTTFVNSAQVALVVLIGIIASGAMTRIVRKGISLPDTIKEKLPALEGRLNAFVPKLLMAVRALIILFVILFALNALGVLSLGALLASEFGARVSGTVVSVLFILIVSTGIWLALSSWVDYRLNPEWGSVPTSRETTLLTLLRNAATIALVIITLMFVLAEIGLDIAPLLASAGVLGLAIGFGSQKMVQDIITGIFIQFEGVINVGDVITLNGTTGVVEKLTIRSVSLRDYQGAYHMIPFSSVDMVSNFMKDYGYFVCDMGVAYRESVSDVKDAMFAAFEELVADPEHRAKIMGDMEWSGLNTFGDSAIILRSKIKCYPGDQWNIGRAYNEIVKRIFDERGIEIPYPYQTLTFAESKAGESQPVRVKMEEKLIEGTARETTREDAPAKSDRPKSRDIPAQSDTNPGDGPDGDMR</sequence>
<evidence type="ECO:0000259" key="11">
    <source>
        <dbReference type="Pfam" id="PF21088"/>
    </source>
</evidence>
<dbReference type="Pfam" id="PF00924">
    <property type="entry name" value="MS_channel_2nd"/>
    <property type="match status" value="1"/>
</dbReference>
<keyword evidence="5 8" id="KW-1133">Transmembrane helix</keyword>
<feature type="transmembrane region" description="Helical" evidence="8">
    <location>
        <begin position="192"/>
        <end position="225"/>
    </location>
</feature>
<evidence type="ECO:0000259" key="12">
    <source>
        <dbReference type="Pfam" id="PF25392"/>
    </source>
</evidence>
<evidence type="ECO:0000256" key="1">
    <source>
        <dbReference type="ARBA" id="ARBA00004651"/>
    </source>
</evidence>
<evidence type="ECO:0000256" key="2">
    <source>
        <dbReference type="ARBA" id="ARBA00008017"/>
    </source>
</evidence>
<dbReference type="AlphaFoldDB" id="A0A2T0WLY4"/>
<dbReference type="GO" id="GO:0008381">
    <property type="term" value="F:mechanosensitive monoatomic ion channel activity"/>
    <property type="evidence" value="ECO:0007669"/>
    <property type="project" value="InterPro"/>
</dbReference>
<gene>
    <name evidence="13" type="ORF">CLV74_10948</name>
</gene>
<reference evidence="13 14" key="1">
    <citation type="submission" date="2018-03" db="EMBL/GenBank/DDBJ databases">
        <title>Genomic Encyclopedia of Archaeal and Bacterial Type Strains, Phase II (KMG-II): from individual species to whole genera.</title>
        <authorList>
            <person name="Goeker M."/>
        </authorList>
    </citation>
    <scope>NUCLEOTIDE SEQUENCE [LARGE SCALE GENOMIC DNA]</scope>
    <source>
        <strain evidence="13 14">DSM 100212</strain>
    </source>
</reference>
<feature type="domain" description="Moderate conductance mechanosensitive channel YbiO-like transmembrane helix 1" evidence="12">
    <location>
        <begin position="387"/>
        <end position="463"/>
    </location>
</feature>
<dbReference type="InterPro" id="IPR023408">
    <property type="entry name" value="MscS_beta-dom_sf"/>
</dbReference>
<dbReference type="SUPFAM" id="SSF82861">
    <property type="entry name" value="Mechanosensitive channel protein MscS (YggB), transmembrane region"/>
    <property type="match status" value="1"/>
</dbReference>